<dbReference type="NCBIfam" id="NF004283">
    <property type="entry name" value="PRK05692.1"/>
    <property type="match status" value="1"/>
</dbReference>
<feature type="domain" description="Pyruvate carboxyltransferase" evidence="4">
    <location>
        <begin position="1"/>
        <end position="263"/>
    </location>
</feature>
<reference evidence="5 6" key="1">
    <citation type="submission" date="2018-10" db="EMBL/GenBank/DDBJ databases">
        <title>Genomic Encyclopedia of Archaeal and Bacterial Type Strains, Phase II (KMG-II): from individual species to whole genera.</title>
        <authorList>
            <person name="Goeker M."/>
        </authorList>
    </citation>
    <scope>NUCLEOTIDE SEQUENCE [LARGE SCALE GENOMIC DNA]</scope>
    <source>
        <strain evidence="5 6">DSM 14954</strain>
    </source>
</reference>
<keyword evidence="3 5" id="KW-0456">Lyase</keyword>
<evidence type="ECO:0000259" key="4">
    <source>
        <dbReference type="PROSITE" id="PS50991"/>
    </source>
</evidence>
<dbReference type="InterPro" id="IPR043594">
    <property type="entry name" value="HMGL"/>
</dbReference>
<dbReference type="PROSITE" id="PS50991">
    <property type="entry name" value="PYR_CT"/>
    <property type="match status" value="1"/>
</dbReference>
<comment type="caution">
    <text evidence="5">The sequence shown here is derived from an EMBL/GenBank/DDBJ whole genome shotgun (WGS) entry which is preliminary data.</text>
</comment>
<keyword evidence="6" id="KW-1185">Reference proteome</keyword>
<dbReference type="InterPro" id="IPR000891">
    <property type="entry name" value="PYR_CT"/>
</dbReference>
<dbReference type="Pfam" id="PF00682">
    <property type="entry name" value="HMGL-like"/>
    <property type="match status" value="1"/>
</dbReference>
<dbReference type="Gene3D" id="3.20.20.70">
    <property type="entry name" value="Aldolase class I"/>
    <property type="match status" value="1"/>
</dbReference>
<dbReference type="InterPro" id="IPR013785">
    <property type="entry name" value="Aldolase_TIM"/>
</dbReference>
<keyword evidence="2" id="KW-0479">Metal-binding</keyword>
<dbReference type="AlphaFoldDB" id="A0A660L4M6"/>
<evidence type="ECO:0000313" key="5">
    <source>
        <dbReference type="EMBL" id="RKQ87802.1"/>
    </source>
</evidence>
<gene>
    <name evidence="5" type="ORF">C8N24_5831</name>
</gene>
<dbReference type="CDD" id="cd07938">
    <property type="entry name" value="DRE_TIM_HMGL"/>
    <property type="match status" value="1"/>
</dbReference>
<dbReference type="GO" id="GO:0006552">
    <property type="term" value="P:L-leucine catabolic process"/>
    <property type="evidence" value="ECO:0007669"/>
    <property type="project" value="TreeGrafter"/>
</dbReference>
<dbReference type="GO" id="GO:0046872">
    <property type="term" value="F:metal ion binding"/>
    <property type="evidence" value="ECO:0007669"/>
    <property type="project" value="UniProtKB-KW"/>
</dbReference>
<organism evidence="5 6">
    <name type="scientific">Solirubrobacter pauli</name>
    <dbReference type="NCBI Taxonomy" id="166793"/>
    <lineage>
        <taxon>Bacteria</taxon>
        <taxon>Bacillati</taxon>
        <taxon>Actinomycetota</taxon>
        <taxon>Thermoleophilia</taxon>
        <taxon>Solirubrobacterales</taxon>
        <taxon>Solirubrobacteraceae</taxon>
        <taxon>Solirubrobacter</taxon>
    </lineage>
</organism>
<dbReference type="GO" id="GO:0046951">
    <property type="term" value="P:ketone body biosynthetic process"/>
    <property type="evidence" value="ECO:0007669"/>
    <property type="project" value="TreeGrafter"/>
</dbReference>
<name>A0A660L4M6_9ACTN</name>
<evidence type="ECO:0000256" key="1">
    <source>
        <dbReference type="ARBA" id="ARBA00009405"/>
    </source>
</evidence>
<dbReference type="GO" id="GO:0004419">
    <property type="term" value="F:hydroxymethylglutaryl-CoA lyase activity"/>
    <property type="evidence" value="ECO:0007669"/>
    <property type="project" value="TreeGrafter"/>
</dbReference>
<comment type="similarity">
    <text evidence="1">Belongs to the HMG-CoA lyase family.</text>
</comment>
<evidence type="ECO:0000313" key="6">
    <source>
        <dbReference type="Proteomes" id="UP000278962"/>
    </source>
</evidence>
<proteinExistence type="inferred from homology"/>
<sequence length="288" mass="30419">MSICDVGPRDGLQNDKVTLDPRTRAELCTRLAGAGLTRIEAVSFVHPKLVPQMAGAEEVFEHLPTDDGVAYSSLVLNRKGLDRALATATTEIHVAYPVTDTFAQRNQNVTVEQAAQIATEIIQATDLKVTATISVAFGCPFEGKVDPGRVIEHAHRMAEAGADEVILADTIGVGTPHQVKQLVPEALKSGKPVGLHLHNTRNTGYANAYAGLEHGVTVFDASVGGLGGCPFAPRATGNIATEDLVYLLENEGVVTGVDLDALIEVAHWLSATMGKELPGLVQRAGNFG</sequence>
<dbReference type="SUPFAM" id="SSF51569">
    <property type="entry name" value="Aldolase"/>
    <property type="match status" value="1"/>
</dbReference>
<protein>
    <submittedName>
        <fullName evidence="5">Hydroxymethylglutaryl-CoA lyase</fullName>
    </submittedName>
</protein>
<dbReference type="FunFam" id="3.20.20.70:FF:000071">
    <property type="entry name" value="Hydroxymethylglutaryl-CoA lyase"/>
    <property type="match status" value="1"/>
</dbReference>
<evidence type="ECO:0000256" key="2">
    <source>
        <dbReference type="ARBA" id="ARBA00022723"/>
    </source>
</evidence>
<dbReference type="PANTHER" id="PTHR42738:SF7">
    <property type="entry name" value="HYDROXYMETHYLGLUTARYL-COA LYASE"/>
    <property type="match status" value="1"/>
</dbReference>
<dbReference type="Proteomes" id="UP000278962">
    <property type="component" value="Unassembled WGS sequence"/>
</dbReference>
<accession>A0A660L4M6</accession>
<dbReference type="EMBL" id="RBIL01000002">
    <property type="protein sequence ID" value="RKQ87802.1"/>
    <property type="molecule type" value="Genomic_DNA"/>
</dbReference>
<dbReference type="PANTHER" id="PTHR42738">
    <property type="entry name" value="HYDROXYMETHYLGLUTARYL-COA LYASE"/>
    <property type="match status" value="1"/>
</dbReference>
<evidence type="ECO:0000256" key="3">
    <source>
        <dbReference type="ARBA" id="ARBA00023239"/>
    </source>
</evidence>